<keyword evidence="3" id="KW-0804">Transcription</keyword>
<dbReference type="Gene3D" id="1.10.10.10">
    <property type="entry name" value="Winged helix-like DNA-binding domain superfamily/Winged helix DNA-binding domain"/>
    <property type="match status" value="1"/>
</dbReference>
<dbReference type="SMART" id="SM00448">
    <property type="entry name" value="REC"/>
    <property type="match status" value="1"/>
</dbReference>
<dbReference type="InterPro" id="IPR011006">
    <property type="entry name" value="CheY-like_superfamily"/>
</dbReference>
<keyword evidence="2 5" id="KW-0238">DNA-binding</keyword>
<dbReference type="Pfam" id="PF00486">
    <property type="entry name" value="Trans_reg_C"/>
    <property type="match status" value="1"/>
</dbReference>
<evidence type="ECO:0000256" key="4">
    <source>
        <dbReference type="PROSITE-ProRule" id="PRU00169"/>
    </source>
</evidence>
<dbReference type="GO" id="GO:0006355">
    <property type="term" value="P:regulation of DNA-templated transcription"/>
    <property type="evidence" value="ECO:0007669"/>
    <property type="project" value="InterPro"/>
</dbReference>
<dbReference type="Pfam" id="PF00072">
    <property type="entry name" value="Response_reg"/>
    <property type="match status" value="1"/>
</dbReference>
<organism evidence="8 9">
    <name type="scientific">Psychromarinibacter sediminicola</name>
    <dbReference type="NCBI Taxonomy" id="3033385"/>
    <lineage>
        <taxon>Bacteria</taxon>
        <taxon>Pseudomonadati</taxon>
        <taxon>Pseudomonadota</taxon>
        <taxon>Alphaproteobacteria</taxon>
        <taxon>Rhodobacterales</taxon>
        <taxon>Paracoccaceae</taxon>
        <taxon>Psychromarinibacter</taxon>
    </lineage>
</organism>
<name>A0AAE3NSM0_9RHOB</name>
<dbReference type="PANTHER" id="PTHR48111">
    <property type="entry name" value="REGULATOR OF RPOS"/>
    <property type="match status" value="1"/>
</dbReference>
<dbReference type="InterPro" id="IPR001867">
    <property type="entry name" value="OmpR/PhoB-type_DNA-bd"/>
</dbReference>
<comment type="caution">
    <text evidence="8">The sequence shown here is derived from an EMBL/GenBank/DDBJ whole genome shotgun (WGS) entry which is preliminary data.</text>
</comment>
<evidence type="ECO:0000259" key="6">
    <source>
        <dbReference type="PROSITE" id="PS50110"/>
    </source>
</evidence>
<dbReference type="PROSITE" id="PS51755">
    <property type="entry name" value="OMPR_PHOB"/>
    <property type="match status" value="1"/>
</dbReference>
<dbReference type="GO" id="GO:0000156">
    <property type="term" value="F:phosphorelay response regulator activity"/>
    <property type="evidence" value="ECO:0007669"/>
    <property type="project" value="TreeGrafter"/>
</dbReference>
<sequence length="224" mass="24876">MRILIVEDTADVGDAVVASLERAGFACDLAATLETARDFLGVQDYDCIVLDISLPDGDGRSLLKQLRGRGDGTPVLILTAEFQVTARVEALDSGADDYLVKPFDLRELEARLRVLIRREKGQADSQMRLADLVFDPAARSVHVAEAPVHMTRREMALLHLMMSHRGQLLSKERLFEGLFSFDREDVGANAVELYIARLRKKLAGSRARIETHRGLGYRLDADDA</sequence>
<keyword evidence="4" id="KW-0597">Phosphoprotein</keyword>
<feature type="modified residue" description="4-aspartylphosphate" evidence="4">
    <location>
        <position position="51"/>
    </location>
</feature>
<proteinExistence type="predicted"/>
<dbReference type="CDD" id="cd17624">
    <property type="entry name" value="REC_OmpR_PmrA-like"/>
    <property type="match status" value="1"/>
</dbReference>
<evidence type="ECO:0000256" key="1">
    <source>
        <dbReference type="ARBA" id="ARBA00023015"/>
    </source>
</evidence>
<evidence type="ECO:0000259" key="7">
    <source>
        <dbReference type="PROSITE" id="PS51755"/>
    </source>
</evidence>
<dbReference type="PANTHER" id="PTHR48111:SF67">
    <property type="entry name" value="TRANSCRIPTIONAL REGULATORY PROTEIN TCTD"/>
    <property type="match status" value="1"/>
</dbReference>
<dbReference type="CDD" id="cd00383">
    <property type="entry name" value="trans_reg_C"/>
    <property type="match status" value="1"/>
</dbReference>
<dbReference type="Gene3D" id="3.40.50.2300">
    <property type="match status" value="1"/>
</dbReference>
<dbReference type="InterPro" id="IPR036388">
    <property type="entry name" value="WH-like_DNA-bd_sf"/>
</dbReference>
<evidence type="ECO:0000313" key="9">
    <source>
        <dbReference type="Proteomes" id="UP001220964"/>
    </source>
</evidence>
<dbReference type="InterPro" id="IPR039420">
    <property type="entry name" value="WalR-like"/>
</dbReference>
<dbReference type="AlphaFoldDB" id="A0AAE3NSM0"/>
<dbReference type="Proteomes" id="UP001220964">
    <property type="component" value="Unassembled WGS sequence"/>
</dbReference>
<protein>
    <submittedName>
        <fullName evidence="8">Response regulator transcription factor</fullName>
    </submittedName>
</protein>
<feature type="domain" description="OmpR/PhoB-type" evidence="7">
    <location>
        <begin position="124"/>
        <end position="221"/>
    </location>
</feature>
<dbReference type="EMBL" id="JARGYC010000033">
    <property type="protein sequence ID" value="MDF0601714.1"/>
    <property type="molecule type" value="Genomic_DNA"/>
</dbReference>
<dbReference type="Gene3D" id="6.10.250.690">
    <property type="match status" value="1"/>
</dbReference>
<dbReference type="GO" id="GO:0005829">
    <property type="term" value="C:cytosol"/>
    <property type="evidence" value="ECO:0007669"/>
    <property type="project" value="TreeGrafter"/>
</dbReference>
<evidence type="ECO:0000256" key="5">
    <source>
        <dbReference type="PROSITE-ProRule" id="PRU01091"/>
    </source>
</evidence>
<dbReference type="InterPro" id="IPR001789">
    <property type="entry name" value="Sig_transdc_resp-reg_receiver"/>
</dbReference>
<dbReference type="GO" id="GO:0000976">
    <property type="term" value="F:transcription cis-regulatory region binding"/>
    <property type="evidence" value="ECO:0007669"/>
    <property type="project" value="TreeGrafter"/>
</dbReference>
<evidence type="ECO:0000313" key="8">
    <source>
        <dbReference type="EMBL" id="MDF0601714.1"/>
    </source>
</evidence>
<dbReference type="PROSITE" id="PS50110">
    <property type="entry name" value="RESPONSE_REGULATORY"/>
    <property type="match status" value="1"/>
</dbReference>
<evidence type="ECO:0000256" key="2">
    <source>
        <dbReference type="ARBA" id="ARBA00023125"/>
    </source>
</evidence>
<dbReference type="RefSeq" id="WP_275567855.1">
    <property type="nucleotide sequence ID" value="NZ_JARGYC010000033.1"/>
</dbReference>
<dbReference type="SMART" id="SM00862">
    <property type="entry name" value="Trans_reg_C"/>
    <property type="match status" value="1"/>
</dbReference>
<evidence type="ECO:0000256" key="3">
    <source>
        <dbReference type="ARBA" id="ARBA00023163"/>
    </source>
</evidence>
<gene>
    <name evidence="8" type="ORF">P1J78_13295</name>
</gene>
<feature type="DNA-binding region" description="OmpR/PhoB-type" evidence="5">
    <location>
        <begin position="124"/>
        <end position="221"/>
    </location>
</feature>
<reference evidence="8" key="1">
    <citation type="submission" date="2023-03" db="EMBL/GenBank/DDBJ databases">
        <title>Multiphase analysis and comparison of six strains from genera Psychromarinibacter, Lutimaribacter, and Maritimibacter, including a novel species: Psychromarinibacter sediminicola sp. nov.</title>
        <authorList>
            <person name="Wang Y.-H."/>
            <person name="Ye M.-Q."/>
            <person name="Du Z.-J."/>
        </authorList>
    </citation>
    <scope>NUCLEOTIDE SEQUENCE</scope>
    <source>
        <strain evidence="8">C21-152</strain>
    </source>
</reference>
<dbReference type="SUPFAM" id="SSF52172">
    <property type="entry name" value="CheY-like"/>
    <property type="match status" value="1"/>
</dbReference>
<accession>A0AAE3NSM0</accession>
<keyword evidence="1" id="KW-0805">Transcription regulation</keyword>
<keyword evidence="9" id="KW-1185">Reference proteome</keyword>
<feature type="domain" description="Response regulatory" evidence="6">
    <location>
        <begin position="2"/>
        <end position="116"/>
    </location>
</feature>
<dbReference type="GO" id="GO:0032993">
    <property type="term" value="C:protein-DNA complex"/>
    <property type="evidence" value="ECO:0007669"/>
    <property type="project" value="TreeGrafter"/>
</dbReference>